<accession>A0ABS6WPK1</accession>
<dbReference type="RefSeq" id="WP_219200954.1">
    <property type="nucleotide sequence ID" value="NZ_JAHWQX010000002.1"/>
</dbReference>
<reference evidence="3" key="1">
    <citation type="submission" date="2021-07" db="EMBL/GenBank/DDBJ databases">
        <title>Pseudohoeflea marina sp. nov. a polyhydroxyalcanoate-producing bacterium.</title>
        <authorList>
            <person name="Zheng W."/>
            <person name="Yu S."/>
            <person name="Huang Y."/>
        </authorList>
    </citation>
    <scope>NUCLEOTIDE SEQUENCE</scope>
    <source>
        <strain evidence="3">DP4N28-3</strain>
    </source>
</reference>
<dbReference type="InterPro" id="IPR008471">
    <property type="entry name" value="MnmC-like_methylTransf"/>
</dbReference>
<dbReference type="NCBIfam" id="NF033855">
    <property type="entry name" value="tRNA_MNMC2"/>
    <property type="match status" value="1"/>
</dbReference>
<evidence type="ECO:0000313" key="4">
    <source>
        <dbReference type="Proteomes" id="UP001430804"/>
    </source>
</evidence>
<comment type="caution">
    <text evidence="3">The sequence shown here is derived from an EMBL/GenBank/DDBJ whole genome shotgun (WGS) entry which is preliminary data.</text>
</comment>
<dbReference type="PANTHER" id="PTHR39963">
    <property type="entry name" value="SLL0983 PROTEIN"/>
    <property type="match status" value="1"/>
</dbReference>
<name>A0ABS6WPK1_9HYPH</name>
<dbReference type="PANTHER" id="PTHR39963:SF1">
    <property type="entry name" value="MNMC-LIKE METHYLTRANSFERASE DOMAIN-CONTAINING PROTEIN"/>
    <property type="match status" value="1"/>
</dbReference>
<feature type="region of interest" description="Disordered" evidence="1">
    <location>
        <begin position="1"/>
        <end position="27"/>
    </location>
</feature>
<feature type="domain" description="MnmC-like methyltransferase" evidence="2">
    <location>
        <begin position="131"/>
        <end position="248"/>
    </location>
</feature>
<organism evidence="3 4">
    <name type="scientific">Pseudohoeflea coraliihabitans</name>
    <dbReference type="NCBI Taxonomy" id="2860393"/>
    <lineage>
        <taxon>Bacteria</taxon>
        <taxon>Pseudomonadati</taxon>
        <taxon>Pseudomonadota</taxon>
        <taxon>Alphaproteobacteria</taxon>
        <taxon>Hyphomicrobiales</taxon>
        <taxon>Rhizobiaceae</taxon>
        <taxon>Pseudohoeflea</taxon>
    </lineage>
</organism>
<keyword evidence="4" id="KW-1185">Reference proteome</keyword>
<sequence length="252" mass="27964">MSVDSTDRDKSAKREGEDGDHAAPGIIWHSGDMPYSPQFGDHFYARADGRAECEHVFINGNDLPQRWGDPARDGQRFTVAETGFGTGLNFIETWRHWRGVAPGGAQLQFVSFEQYPLRGDEIVRALSAWPELTEDARTLVQHWDDRVAGDVALTFGPVRLEVKIGAALERLAGWEGMADAWYLDGFAPARNPEMWSLPLMQQVAQHTQPGGSFATYTAAGWVRRNLQEAGFSVEKRPGFGSKRDMSAGRLIA</sequence>
<dbReference type="EMBL" id="JAHWQX010000002">
    <property type="protein sequence ID" value="MBW3097004.1"/>
    <property type="molecule type" value="Genomic_DNA"/>
</dbReference>
<evidence type="ECO:0000313" key="3">
    <source>
        <dbReference type="EMBL" id="MBW3097004.1"/>
    </source>
</evidence>
<dbReference type="InterPro" id="IPR047785">
    <property type="entry name" value="tRNA_MNMC2"/>
</dbReference>
<gene>
    <name evidence="3" type="primary">mnmD</name>
    <name evidence="3" type="ORF">KY465_06905</name>
</gene>
<evidence type="ECO:0000259" key="2">
    <source>
        <dbReference type="Pfam" id="PF05430"/>
    </source>
</evidence>
<dbReference type="Proteomes" id="UP001430804">
    <property type="component" value="Unassembled WGS sequence"/>
</dbReference>
<protein>
    <submittedName>
        <fullName evidence="3">tRNA (5-methylaminomethyl-2-thiouridine)(34)-methyltransferase MnmD</fullName>
    </submittedName>
</protein>
<dbReference type="Pfam" id="PF05430">
    <property type="entry name" value="Methyltransf_30"/>
    <property type="match status" value="1"/>
</dbReference>
<evidence type="ECO:0000256" key="1">
    <source>
        <dbReference type="SAM" id="MobiDB-lite"/>
    </source>
</evidence>
<proteinExistence type="predicted"/>
<feature type="compositionally biased region" description="Basic and acidic residues" evidence="1">
    <location>
        <begin position="1"/>
        <end position="21"/>
    </location>
</feature>